<dbReference type="Pfam" id="PF00400">
    <property type="entry name" value="WD40"/>
    <property type="match status" value="4"/>
</dbReference>
<comment type="similarity">
    <text evidence="3">Belongs to the WD repeat PRL1/PRL2 family.</text>
</comment>
<dbReference type="PROSITE" id="PS50294">
    <property type="entry name" value="WD_REPEATS_REGION"/>
    <property type="match status" value="4"/>
</dbReference>
<feature type="repeat" description="WD" evidence="4">
    <location>
        <begin position="167"/>
        <end position="199"/>
    </location>
</feature>
<dbReference type="EMBL" id="AB996603">
    <property type="protein sequence ID" value="BAS01914.1"/>
    <property type="molecule type" value="Genomic_DNA"/>
</dbReference>
<dbReference type="InterPro" id="IPR001680">
    <property type="entry name" value="WD40_rpt"/>
</dbReference>
<dbReference type="PANTHER" id="PTHR19923">
    <property type="entry name" value="WD40 REPEAT PROTEINPRL1/PRL2-RELATED"/>
    <property type="match status" value="1"/>
</dbReference>
<accession>A0A0H5BR16</accession>
<dbReference type="GO" id="GO:0000974">
    <property type="term" value="C:Prp19 complex"/>
    <property type="evidence" value="ECO:0007669"/>
    <property type="project" value="TreeGrafter"/>
</dbReference>
<organism evidence="5">
    <name type="scientific">Amorphochlora amoebiformis</name>
    <dbReference type="NCBI Taxonomy" id="1561963"/>
    <lineage>
        <taxon>Eukaryota</taxon>
        <taxon>Sar</taxon>
        <taxon>Rhizaria</taxon>
        <taxon>Cercozoa</taxon>
        <taxon>Chlorarachniophyceae</taxon>
        <taxon>Amorphochlora</taxon>
    </lineage>
</organism>
<dbReference type="CDD" id="cd00200">
    <property type="entry name" value="WD40"/>
    <property type="match status" value="1"/>
</dbReference>
<evidence type="ECO:0000256" key="1">
    <source>
        <dbReference type="ARBA" id="ARBA00022574"/>
    </source>
</evidence>
<feature type="repeat" description="WD" evidence="4">
    <location>
        <begin position="83"/>
        <end position="124"/>
    </location>
</feature>
<proteinExistence type="inferred from homology"/>
<evidence type="ECO:0000256" key="3">
    <source>
        <dbReference type="ARBA" id="ARBA00025726"/>
    </source>
</evidence>
<dbReference type="InterPro" id="IPR036322">
    <property type="entry name" value="WD40_repeat_dom_sf"/>
</dbReference>
<dbReference type="GO" id="GO:0071011">
    <property type="term" value="C:precatalytic spliceosome"/>
    <property type="evidence" value="ECO:0007669"/>
    <property type="project" value="TreeGrafter"/>
</dbReference>
<dbReference type="SMART" id="SM00320">
    <property type="entry name" value="WD40"/>
    <property type="match status" value="6"/>
</dbReference>
<dbReference type="Gene3D" id="2.130.10.10">
    <property type="entry name" value="YVTN repeat-like/Quinoprotein amine dehydrogenase"/>
    <property type="match status" value="1"/>
</dbReference>
<dbReference type="PRINTS" id="PR00320">
    <property type="entry name" value="GPROTEINBRPT"/>
</dbReference>
<protein>
    <submittedName>
        <fullName evidence="5">mRNA splicing factor PRL1</fullName>
    </submittedName>
</protein>
<name>A0A0H5BR16_9EUKA</name>
<dbReference type="PROSITE" id="PS00678">
    <property type="entry name" value="WD_REPEATS_1"/>
    <property type="match status" value="2"/>
</dbReference>
<dbReference type="InterPro" id="IPR020472">
    <property type="entry name" value="WD40_PAC1"/>
</dbReference>
<evidence type="ECO:0000256" key="2">
    <source>
        <dbReference type="ARBA" id="ARBA00022737"/>
    </source>
</evidence>
<evidence type="ECO:0000313" key="5">
    <source>
        <dbReference type="EMBL" id="BAS01914.1"/>
    </source>
</evidence>
<dbReference type="InterPro" id="IPR015943">
    <property type="entry name" value="WD40/YVTN_repeat-like_dom_sf"/>
</dbReference>
<dbReference type="InterPro" id="IPR045241">
    <property type="entry name" value="Prp46/PLRG1-like"/>
</dbReference>
<keyword evidence="5" id="KW-0542">Nucleomorph</keyword>
<sequence>MNNIITWFEFYAYVYQNNINNRIIIDNTKNSINELFHKYWFNNNSFVKRMKLLKKENTIKWNRDSKKNSINYILKKWKIVKRLKCHFGCINAIEFHFSNRIFYSASDDRTIKIWSFPDIKLKSTLTGHIEKITDLASSTRESIMFSASLDKSIKSWDVGNLRLSKHFIGHLSGVYLIRYNDMFKLLYSGGRDNTCRIWDCLTAKEIHCLSGHYKPITGLAGNFQNQFVFTGSEDGVIKIWDSKEGECIRTPDFGGTRIKYLNSQEKNNELISGTSSSIYRIYIKEEIRVIKKITSNKYNFECFTTSNNGIIAVADNIGRVHFWNSFNLMYKGNFIDPVISKNRLRRSVLISLKFDLSNRFLLSGDNKNDIIVWEKKN</sequence>
<dbReference type="SUPFAM" id="SSF50978">
    <property type="entry name" value="WD40 repeat-like"/>
    <property type="match status" value="1"/>
</dbReference>
<dbReference type="PROSITE" id="PS50082">
    <property type="entry name" value="WD_REPEATS_2"/>
    <property type="match status" value="4"/>
</dbReference>
<dbReference type="GO" id="GO:0000398">
    <property type="term" value="P:mRNA splicing, via spliceosome"/>
    <property type="evidence" value="ECO:0007669"/>
    <property type="project" value="InterPro"/>
</dbReference>
<evidence type="ECO:0000256" key="4">
    <source>
        <dbReference type="PROSITE-ProRule" id="PRU00221"/>
    </source>
</evidence>
<feature type="repeat" description="WD" evidence="4">
    <location>
        <begin position="125"/>
        <end position="158"/>
    </location>
</feature>
<dbReference type="AlphaFoldDB" id="A0A0H5BR16"/>
<reference evidence="5" key="1">
    <citation type="journal article" date="2015" name="Genome Biol. Evol.">
        <title>Nucleomorph Genome Sequences of Two Chlorarachniophytes, Amorphochlora amoebiformis and Lotharella vacuolata.</title>
        <authorList>
            <person name="Suzuki S."/>
            <person name="Shirato S."/>
            <person name="Hirakawa Y."/>
            <person name="Ishida K."/>
        </authorList>
    </citation>
    <scope>NUCLEOTIDE SEQUENCE</scope>
    <source>
        <strain evidence="5">CCMP2058</strain>
    </source>
</reference>
<keyword evidence="2" id="KW-0677">Repeat</keyword>
<geneLocation type="nucleomorph" evidence="5"/>
<dbReference type="GO" id="GO:0071013">
    <property type="term" value="C:catalytic step 2 spliceosome"/>
    <property type="evidence" value="ECO:0007669"/>
    <property type="project" value="TreeGrafter"/>
</dbReference>
<gene>
    <name evidence="5" type="primary">prl1</name>
</gene>
<feature type="repeat" description="WD" evidence="4">
    <location>
        <begin position="209"/>
        <end position="250"/>
    </location>
</feature>
<dbReference type="PANTHER" id="PTHR19923:SF0">
    <property type="entry name" value="PLEIOTROPIC REGULATOR 1"/>
    <property type="match status" value="1"/>
</dbReference>
<dbReference type="InterPro" id="IPR019775">
    <property type="entry name" value="WD40_repeat_CS"/>
</dbReference>
<keyword evidence="1 4" id="KW-0853">WD repeat</keyword>